<dbReference type="PANTHER" id="PTHR21240">
    <property type="entry name" value="2-AMINO-3-CARBOXYLMUCONATE-6-SEMIALDEHYDE DECARBOXYLASE"/>
    <property type="match status" value="1"/>
</dbReference>
<evidence type="ECO:0000256" key="4">
    <source>
        <dbReference type="ARBA" id="ARBA00036832"/>
    </source>
</evidence>
<evidence type="ECO:0000256" key="1">
    <source>
        <dbReference type="ARBA" id="ARBA00022723"/>
    </source>
</evidence>
<organism evidence="7 8">
    <name type="scientific">Streptomyces rugosispiralis</name>
    <dbReference type="NCBI Taxonomy" id="2967341"/>
    <lineage>
        <taxon>Bacteria</taxon>
        <taxon>Bacillati</taxon>
        <taxon>Actinomycetota</taxon>
        <taxon>Actinomycetes</taxon>
        <taxon>Kitasatosporales</taxon>
        <taxon>Streptomycetaceae</taxon>
        <taxon>Streptomyces</taxon>
    </lineage>
</organism>
<sequence>MIRQDSIDVHAHFLPKRYRTAYQHLGTPGPDRLAGWPDWSVGPALDTMDKLGIELAILSISSPGVHFGDDRAATVLARGVNEDGAALAAQHPDRFGFFASLPLPDMDSALDEIAYALDQLGADGVVLLSNYHGTYLFDPRFRPVLDELDRRGAVVFLHPTSPPCWEQTAFGQPRSLIEFPFETTRAVTGLLLTGALDRYPRLRIILPTAVARRGSHSTRNWPRCCGWCRRAGCCTGPTGRSLPNPRSPSPLGASHTLGCCPATTAS</sequence>
<evidence type="ECO:0000256" key="5">
    <source>
        <dbReference type="ARBA" id="ARBA00038889"/>
    </source>
</evidence>
<comment type="caution">
    <text evidence="7">The sequence shown here is derived from an EMBL/GenBank/DDBJ whole genome shotgun (WGS) entry which is preliminary data.</text>
</comment>
<dbReference type="EC" id="4.1.1.52" evidence="5"/>
<proteinExistence type="predicted"/>
<accession>A0ABT1V8Y4</accession>
<protein>
    <recommendedName>
        <fullName evidence="5">6-methylsalicylate decarboxylase</fullName>
        <ecNumber evidence="5">4.1.1.52</ecNumber>
    </recommendedName>
</protein>
<keyword evidence="8" id="KW-1185">Reference proteome</keyword>
<gene>
    <name evidence="7" type="ORF">NP777_37440</name>
</gene>
<name>A0ABT1V8Y4_9ACTN</name>
<dbReference type="Pfam" id="PF04909">
    <property type="entry name" value="Amidohydro_2"/>
    <property type="match status" value="1"/>
</dbReference>
<evidence type="ECO:0000313" key="7">
    <source>
        <dbReference type="EMBL" id="MCQ8193842.1"/>
    </source>
</evidence>
<dbReference type="InterPro" id="IPR006680">
    <property type="entry name" value="Amidohydro-rel"/>
</dbReference>
<evidence type="ECO:0000256" key="2">
    <source>
        <dbReference type="ARBA" id="ARBA00022833"/>
    </source>
</evidence>
<dbReference type="EMBL" id="JANIAA010000039">
    <property type="protein sequence ID" value="MCQ8193842.1"/>
    <property type="molecule type" value="Genomic_DNA"/>
</dbReference>
<evidence type="ECO:0000313" key="8">
    <source>
        <dbReference type="Proteomes" id="UP001204746"/>
    </source>
</evidence>
<dbReference type="PANTHER" id="PTHR21240:SF29">
    <property type="entry name" value="AMIDOHYDROLASE-RELATED DOMAIN-CONTAINING PROTEIN"/>
    <property type="match status" value="1"/>
</dbReference>
<comment type="catalytic activity">
    <reaction evidence="4">
        <text>6-methylsalicylate + H(+) = 3-methylphenol + CO2</text>
        <dbReference type="Rhea" id="RHEA:23112"/>
        <dbReference type="ChEBI" id="CHEBI:15378"/>
        <dbReference type="ChEBI" id="CHEBI:16526"/>
        <dbReference type="ChEBI" id="CHEBI:17231"/>
        <dbReference type="ChEBI" id="CHEBI:36658"/>
        <dbReference type="EC" id="4.1.1.52"/>
    </reaction>
    <physiologicalReaction direction="left-to-right" evidence="4">
        <dbReference type="Rhea" id="RHEA:23113"/>
    </physiologicalReaction>
</comment>
<keyword evidence="1" id="KW-0479">Metal-binding</keyword>
<evidence type="ECO:0000259" key="6">
    <source>
        <dbReference type="Pfam" id="PF04909"/>
    </source>
</evidence>
<feature type="domain" description="Amidohydrolase-related" evidence="6">
    <location>
        <begin position="7"/>
        <end position="206"/>
    </location>
</feature>
<dbReference type="InterPro" id="IPR032466">
    <property type="entry name" value="Metal_Hydrolase"/>
</dbReference>
<keyword evidence="2" id="KW-0862">Zinc</keyword>
<dbReference type="SUPFAM" id="SSF51556">
    <property type="entry name" value="Metallo-dependent hydrolases"/>
    <property type="match status" value="1"/>
</dbReference>
<dbReference type="InterPro" id="IPR032465">
    <property type="entry name" value="ACMSD"/>
</dbReference>
<dbReference type="Proteomes" id="UP001204746">
    <property type="component" value="Unassembled WGS sequence"/>
</dbReference>
<dbReference type="Gene3D" id="3.20.20.140">
    <property type="entry name" value="Metal-dependent hydrolases"/>
    <property type="match status" value="1"/>
</dbReference>
<reference evidence="7 8" key="1">
    <citation type="submission" date="2022-07" db="EMBL/GenBank/DDBJ databases">
        <authorList>
            <person name="Phongsopitanun W."/>
            <person name="Tanasupawat S."/>
        </authorList>
    </citation>
    <scope>NUCLEOTIDE SEQUENCE [LARGE SCALE GENOMIC DNA]</scope>
    <source>
        <strain evidence="7 8">RCU-064</strain>
    </source>
</reference>
<keyword evidence="3" id="KW-0456">Lyase</keyword>
<evidence type="ECO:0000256" key="3">
    <source>
        <dbReference type="ARBA" id="ARBA00023239"/>
    </source>
</evidence>